<dbReference type="EMBL" id="FWXB01000012">
    <property type="protein sequence ID" value="SMC13222.1"/>
    <property type="molecule type" value="Genomic_DNA"/>
</dbReference>
<evidence type="ECO:0000313" key="1">
    <source>
        <dbReference type="EMBL" id="SMC13222.1"/>
    </source>
</evidence>
<accession>A0A1X7BUC4</accession>
<evidence type="ECO:0008006" key="3">
    <source>
        <dbReference type="Google" id="ProtNLM"/>
    </source>
</evidence>
<dbReference type="Pfam" id="PF02620">
    <property type="entry name" value="YceD"/>
    <property type="match status" value="1"/>
</dbReference>
<dbReference type="InterPro" id="IPR003772">
    <property type="entry name" value="YceD"/>
</dbReference>
<proteinExistence type="predicted"/>
<reference evidence="1 2" key="1">
    <citation type="submission" date="2017-03" db="EMBL/GenBank/DDBJ databases">
        <authorList>
            <person name="Afonso C.L."/>
            <person name="Miller P.J."/>
            <person name="Scott M.A."/>
            <person name="Spackman E."/>
            <person name="Goraichik I."/>
            <person name="Dimitrov K.M."/>
            <person name="Suarez D.L."/>
            <person name="Swayne D.E."/>
        </authorList>
    </citation>
    <scope>NUCLEOTIDE SEQUENCE [LARGE SCALE GENOMIC DNA]</scope>
    <source>
        <strain evidence="1 2">CECT 7745</strain>
    </source>
</reference>
<dbReference type="RefSeq" id="WP_223413002.1">
    <property type="nucleotide sequence ID" value="NZ_FWXB01000012.1"/>
</dbReference>
<dbReference type="Proteomes" id="UP000193224">
    <property type="component" value="Unassembled WGS sequence"/>
</dbReference>
<dbReference type="AlphaFoldDB" id="A0A1X7BUC4"/>
<sequence length="182" mass="20045">MPHDMSQSAVLRVADLPQNHATAFHLTPDKAARAQIAEVLGMLGVRKLDFKGMVQTEGKTDWRLEAQLGATVEQSCIVTLEPVVTRIDQPVTRLLVADLPVNLEEEIEMPEDDNQESLGTEIDLLRIMTEALALALPDYPRRDDATLDQSQFSAPGTTPMTDAEIKPFAGLAQLKEKLEKGE</sequence>
<gene>
    <name evidence="1" type="ORF">ROA7745_03064</name>
</gene>
<organism evidence="1 2">
    <name type="scientific">Roseovarius aestuarii</name>
    <dbReference type="NCBI Taxonomy" id="475083"/>
    <lineage>
        <taxon>Bacteria</taxon>
        <taxon>Pseudomonadati</taxon>
        <taxon>Pseudomonadota</taxon>
        <taxon>Alphaproteobacteria</taxon>
        <taxon>Rhodobacterales</taxon>
        <taxon>Roseobacteraceae</taxon>
        <taxon>Roseovarius</taxon>
    </lineage>
</organism>
<protein>
    <recommendedName>
        <fullName evidence="3">DUF177 domain-containing protein</fullName>
    </recommendedName>
</protein>
<keyword evidence="2" id="KW-1185">Reference proteome</keyword>
<evidence type="ECO:0000313" key="2">
    <source>
        <dbReference type="Proteomes" id="UP000193224"/>
    </source>
</evidence>
<name>A0A1X7BUC4_9RHOB</name>